<protein>
    <submittedName>
        <fullName evidence="4">Putative DNA binding protein</fullName>
    </submittedName>
</protein>
<dbReference type="eggNOG" id="arCOG02276">
    <property type="taxonomic scope" value="Archaea"/>
</dbReference>
<proteinExistence type="predicted"/>
<evidence type="ECO:0000256" key="2">
    <source>
        <dbReference type="ARBA" id="ARBA00023163"/>
    </source>
</evidence>
<feature type="domain" description="HTH bat-type" evidence="3">
    <location>
        <begin position="139"/>
        <end position="190"/>
    </location>
</feature>
<evidence type="ECO:0000313" key="4">
    <source>
        <dbReference type="EMBL" id="ERG94380.1"/>
    </source>
</evidence>
<dbReference type="HOGENOM" id="CLU_1269891_0_0_2"/>
<dbReference type="Proteomes" id="UP000030710">
    <property type="component" value="Unassembled WGS sequence"/>
</dbReference>
<dbReference type="AlphaFoldDB" id="U1NBX3"/>
<dbReference type="PANTHER" id="PTHR34236:SF1">
    <property type="entry name" value="DIMETHYL SULFOXIDE REDUCTASE TRANSCRIPTIONAL ACTIVATOR"/>
    <property type="match status" value="1"/>
</dbReference>
<dbReference type="PANTHER" id="PTHR34236">
    <property type="entry name" value="DIMETHYL SULFOXIDE REDUCTASE TRANSCRIPTIONAL ACTIVATOR"/>
    <property type="match status" value="1"/>
</dbReference>
<gene>
    <name evidence="4" type="ORF">J07HQW2_00814</name>
</gene>
<keyword evidence="1" id="KW-0805">Transcription regulation</keyword>
<name>U1NBX3_9EURY</name>
<evidence type="ECO:0000259" key="3">
    <source>
        <dbReference type="Pfam" id="PF04967"/>
    </source>
</evidence>
<accession>U1NBX3</accession>
<evidence type="ECO:0000313" key="5">
    <source>
        <dbReference type="Proteomes" id="UP000030710"/>
    </source>
</evidence>
<dbReference type="InterPro" id="IPR007050">
    <property type="entry name" value="HTH_bacterioopsin"/>
</dbReference>
<sequence length="199" mass="22263">MFYAADGDWIESLLVIPESPIDPEAMIESLSGVELLHFEQVSDDRNNQQTYRFNIVAHEPYPFLLGLLLREKSIPNRLVLTSDRFSGVATVAAWDDFRRLADKLQEQYGKFELLSVSQVETTGAPLGSGQLSRVVRNELSDDQLLILQVAYKMGYFDTPRTASADDVAAELDIAQSTFSERLRLAESELLGLAFSANKD</sequence>
<reference evidence="4 5" key="1">
    <citation type="journal article" date="2013" name="PLoS ONE">
        <title>Assembly-driven community genomics of a hypersaline microbial ecosystem.</title>
        <authorList>
            <person name="Podell S."/>
            <person name="Ugalde J.A."/>
            <person name="Narasingarao P."/>
            <person name="Banfield J.F."/>
            <person name="Heidelberg K.B."/>
            <person name="Allen E.E."/>
        </authorList>
    </citation>
    <scope>NUCLEOTIDE SEQUENCE [LARGE SCALE GENOMIC DNA]</scope>
    <source>
        <strain evidence="5">J07HQW2</strain>
    </source>
</reference>
<dbReference type="Pfam" id="PF04967">
    <property type="entry name" value="HTH_10"/>
    <property type="match status" value="1"/>
</dbReference>
<dbReference type="EMBL" id="KE356561">
    <property type="protein sequence ID" value="ERG94380.1"/>
    <property type="molecule type" value="Genomic_DNA"/>
</dbReference>
<evidence type="ECO:0000256" key="1">
    <source>
        <dbReference type="ARBA" id="ARBA00023015"/>
    </source>
</evidence>
<keyword evidence="2" id="KW-0804">Transcription</keyword>
<organism evidence="4 5">
    <name type="scientific">Haloquadratum walsbyi J07HQW2</name>
    <dbReference type="NCBI Taxonomy" id="1238425"/>
    <lineage>
        <taxon>Archaea</taxon>
        <taxon>Methanobacteriati</taxon>
        <taxon>Methanobacteriota</taxon>
        <taxon>Stenosarchaea group</taxon>
        <taxon>Halobacteria</taxon>
        <taxon>Halobacteriales</taxon>
        <taxon>Haloferacaceae</taxon>
        <taxon>Haloquadratum</taxon>
    </lineage>
</organism>